<comment type="caution">
    <text evidence="1">The sequence shown here is derived from an EMBL/GenBank/DDBJ whole genome shotgun (WGS) entry which is preliminary data.</text>
</comment>
<evidence type="ECO:0000313" key="2">
    <source>
        <dbReference type="Proteomes" id="UP000709295"/>
    </source>
</evidence>
<proteinExistence type="predicted"/>
<reference evidence="1" key="1">
    <citation type="submission" date="2021-01" db="EMBL/GenBank/DDBJ databases">
        <title>Phytophthora aleatoria, a newly-described species from Pinus radiata is distinct from Phytophthora cactorum isolates based on comparative genomics.</title>
        <authorList>
            <person name="Mcdougal R."/>
            <person name="Panda P."/>
            <person name="Williams N."/>
            <person name="Studholme D.J."/>
        </authorList>
    </citation>
    <scope>NUCLEOTIDE SEQUENCE</scope>
    <source>
        <strain evidence="1">NZFS 4037</strain>
    </source>
</reference>
<dbReference type="Proteomes" id="UP000709295">
    <property type="component" value="Unassembled WGS sequence"/>
</dbReference>
<sequence length="70" mass="8137">MFARSLYRICQFVVANLDVASTHNTRRVQRTLHEVNHHLDAVYVRLASDAPYWWREFSAAASRIAFSSRA</sequence>
<organism evidence="1 2">
    <name type="scientific">Phytophthora aleatoria</name>
    <dbReference type="NCBI Taxonomy" id="2496075"/>
    <lineage>
        <taxon>Eukaryota</taxon>
        <taxon>Sar</taxon>
        <taxon>Stramenopiles</taxon>
        <taxon>Oomycota</taxon>
        <taxon>Peronosporomycetes</taxon>
        <taxon>Peronosporales</taxon>
        <taxon>Peronosporaceae</taxon>
        <taxon>Phytophthora</taxon>
    </lineage>
</organism>
<gene>
    <name evidence="1" type="ORF">JG688_00011500</name>
</gene>
<name>A0A8J5J0G3_9STRA</name>
<accession>A0A8J5J0G3</accession>
<evidence type="ECO:0000313" key="1">
    <source>
        <dbReference type="EMBL" id="KAG6956280.1"/>
    </source>
</evidence>
<dbReference type="EMBL" id="JAENGY010000811">
    <property type="protein sequence ID" value="KAG6956280.1"/>
    <property type="molecule type" value="Genomic_DNA"/>
</dbReference>
<keyword evidence="2" id="KW-1185">Reference proteome</keyword>
<protein>
    <submittedName>
        <fullName evidence="1">Uncharacterized protein</fullName>
    </submittedName>
</protein>
<dbReference type="AlphaFoldDB" id="A0A8J5J0G3"/>